<dbReference type="PANTHER" id="PTHR36113">
    <property type="entry name" value="LYASE, PUTATIVE-RELATED-RELATED"/>
    <property type="match status" value="1"/>
</dbReference>
<dbReference type="InterPro" id="IPR051332">
    <property type="entry name" value="Fosfomycin_Res_Enzymes"/>
</dbReference>
<dbReference type="SUPFAM" id="SSF54593">
    <property type="entry name" value="Glyoxalase/Bleomycin resistance protein/Dihydroxybiphenyl dioxygenase"/>
    <property type="match status" value="1"/>
</dbReference>
<comment type="caution">
    <text evidence="3">The sequence shown here is derived from an EMBL/GenBank/DDBJ whole genome shotgun (WGS) entry which is preliminary data.</text>
</comment>
<dbReference type="Gene3D" id="3.10.180.10">
    <property type="entry name" value="2,3-Dihydroxybiphenyl 1,2-Dioxygenase, domain 1"/>
    <property type="match status" value="1"/>
</dbReference>
<keyword evidence="4" id="KW-1185">Reference proteome</keyword>
<dbReference type="PANTHER" id="PTHR36113:SF6">
    <property type="entry name" value="FOSFOMYCIN RESISTANCE PROTEIN FOSX"/>
    <property type="match status" value="1"/>
</dbReference>
<accession>A0ABQ4E3R3</accession>
<feature type="domain" description="VOC" evidence="2">
    <location>
        <begin position="33"/>
        <end position="158"/>
    </location>
</feature>
<proteinExistence type="predicted"/>
<gene>
    <name evidence="3" type="ORF">Pen02_42840</name>
</gene>
<evidence type="ECO:0000256" key="1">
    <source>
        <dbReference type="SAM" id="MobiDB-lite"/>
    </source>
</evidence>
<sequence length="165" mass="17711">MCYGSRVPSADPPDPGTVLPGVTPEQSSVPPGGLHHVEIWVPDLDRATASWGWLLGELGWTAYQNWPAGRSWRLGPTYLVLECSPALSSRRHDRLAPGLNHLAFHAGPPAEVDRLVAQAPGYGWTLLFADRHPYAGGPENYAGYLTDESGFEVELCASSGPVPGI</sequence>
<evidence type="ECO:0000313" key="4">
    <source>
        <dbReference type="Proteomes" id="UP000646749"/>
    </source>
</evidence>
<dbReference type="Proteomes" id="UP000646749">
    <property type="component" value="Unassembled WGS sequence"/>
</dbReference>
<reference evidence="3 4" key="1">
    <citation type="submission" date="2021-01" db="EMBL/GenBank/DDBJ databases">
        <title>Whole genome shotgun sequence of Plantactinospora endophytica NBRC 110450.</title>
        <authorList>
            <person name="Komaki H."/>
            <person name="Tamura T."/>
        </authorList>
    </citation>
    <scope>NUCLEOTIDE SEQUENCE [LARGE SCALE GENOMIC DNA]</scope>
    <source>
        <strain evidence="3 4">NBRC 110450</strain>
    </source>
</reference>
<evidence type="ECO:0000313" key="3">
    <source>
        <dbReference type="EMBL" id="GIG89348.1"/>
    </source>
</evidence>
<feature type="region of interest" description="Disordered" evidence="1">
    <location>
        <begin position="1"/>
        <end position="30"/>
    </location>
</feature>
<dbReference type="EMBL" id="BONW01000021">
    <property type="protein sequence ID" value="GIG89348.1"/>
    <property type="molecule type" value="Genomic_DNA"/>
</dbReference>
<organism evidence="3 4">
    <name type="scientific">Plantactinospora endophytica</name>
    <dbReference type="NCBI Taxonomy" id="673535"/>
    <lineage>
        <taxon>Bacteria</taxon>
        <taxon>Bacillati</taxon>
        <taxon>Actinomycetota</taxon>
        <taxon>Actinomycetes</taxon>
        <taxon>Micromonosporales</taxon>
        <taxon>Micromonosporaceae</taxon>
        <taxon>Plantactinospora</taxon>
    </lineage>
</organism>
<dbReference type="PROSITE" id="PS51819">
    <property type="entry name" value="VOC"/>
    <property type="match status" value="1"/>
</dbReference>
<dbReference type="Pfam" id="PF13669">
    <property type="entry name" value="Glyoxalase_4"/>
    <property type="match status" value="1"/>
</dbReference>
<dbReference type="InterPro" id="IPR029068">
    <property type="entry name" value="Glyas_Bleomycin-R_OHBP_Dase"/>
</dbReference>
<dbReference type="InterPro" id="IPR037523">
    <property type="entry name" value="VOC_core"/>
</dbReference>
<protein>
    <recommendedName>
        <fullName evidence="2">VOC domain-containing protein</fullName>
    </recommendedName>
</protein>
<name>A0ABQ4E3R3_9ACTN</name>
<evidence type="ECO:0000259" key="2">
    <source>
        <dbReference type="PROSITE" id="PS51819"/>
    </source>
</evidence>